<keyword evidence="6 8" id="KW-1133">Transmembrane helix</keyword>
<evidence type="ECO:0000256" key="7">
    <source>
        <dbReference type="ARBA" id="ARBA00023136"/>
    </source>
</evidence>
<dbReference type="InterPro" id="IPR010771">
    <property type="entry name" value="IgaA"/>
</dbReference>
<evidence type="ECO:0000256" key="1">
    <source>
        <dbReference type="ARBA" id="ARBA00004429"/>
    </source>
</evidence>
<dbReference type="Pfam" id="PF07095">
    <property type="entry name" value="IgaA"/>
    <property type="match status" value="1"/>
</dbReference>
<feature type="transmembrane region" description="Helical" evidence="8">
    <location>
        <begin position="6"/>
        <end position="24"/>
    </location>
</feature>
<evidence type="ECO:0000256" key="2">
    <source>
        <dbReference type="ARBA" id="ARBA00009494"/>
    </source>
</evidence>
<evidence type="ECO:0000256" key="6">
    <source>
        <dbReference type="ARBA" id="ARBA00022989"/>
    </source>
</evidence>
<protein>
    <submittedName>
        <fullName evidence="9">Intracellular growth attenuator family protein</fullName>
    </submittedName>
</protein>
<comment type="subcellular location">
    <subcellularLocation>
        <location evidence="1">Cell inner membrane</location>
        <topology evidence="1">Multi-pass membrane protein</topology>
    </subcellularLocation>
</comment>
<keyword evidence="7 8" id="KW-0472">Membrane</keyword>
<organism evidence="9 10">
    <name type="scientific">Symbiopectobacterium purcellii</name>
    <dbReference type="NCBI Taxonomy" id="2871826"/>
    <lineage>
        <taxon>Bacteria</taxon>
        <taxon>Pseudomonadati</taxon>
        <taxon>Pseudomonadota</taxon>
        <taxon>Gammaproteobacteria</taxon>
        <taxon>Enterobacterales</taxon>
        <taxon>Enterobacteriaceae</taxon>
    </lineage>
</organism>
<evidence type="ECO:0000256" key="3">
    <source>
        <dbReference type="ARBA" id="ARBA00022475"/>
    </source>
</evidence>
<name>A0ABX9AN25_9ENTR</name>
<keyword evidence="4" id="KW-0997">Cell inner membrane</keyword>
<accession>A0ABX9AN25</accession>
<keyword evidence="5 8" id="KW-0812">Transmembrane</keyword>
<reference evidence="9 10" key="1">
    <citation type="submission" date="2021-08" db="EMBL/GenBank/DDBJ databases">
        <title>Culture and genomic analysis of Symbiopectobacterium purcellii sp. nov. gen. nov., isolated from the leafhopper Empoasca decipiens.</title>
        <authorList>
            <person name="Nadal-Jimenez P."/>
            <person name="Siozios S."/>
            <person name="Halliday N."/>
            <person name="Camara M."/>
            <person name="Hurst G.D.D."/>
        </authorList>
    </citation>
    <scope>NUCLEOTIDE SEQUENCE [LARGE SCALE GENOMIC DNA]</scope>
    <source>
        <strain evidence="9 10">SyEd1</strain>
    </source>
</reference>
<feature type="transmembrane region" description="Helical" evidence="8">
    <location>
        <begin position="651"/>
        <end position="677"/>
    </location>
</feature>
<sequence>MSTIVILLSLLFACLIVIGSYTGYRMRRHLPFTKPSFAVMHARERTLTHDERAALERYLTLANLQLSASSALPVLQRARQDPRVYVLTHSITRYSLTTSAANKWRYFIDTQEIHLPADWEKYITENNHIELISTRSIPLVVALNGHSLSECVEHSDQSILPPPLIPERNASIREEGNERAELVAVRKETREEYAVHHASGIREALLISLAFLLLFISLMTPLTVMPWLAAAAVLLAAWSGWQLFRAPSERELQEVHCLNGTPQCLGLFGESNQEQIGNISLGNIDLIYPPHWQPYIAYDLAQKTQVDIYLNRQVVRQGEFLSLHEEVSRFPLQRFGKNLILSAGALLPLILLLSFLPLELPLNLSMSWLQGAQNIKVVQVDELQNAHLKIGDKLDIQSTGMCDVPAGNRYPGNVKPYAFTPFDCSAIYWNKAGSLPLPESDVIEKASALLSVVNAQLHPVTNDEGKVSTQLASAIQKSGMVLLNNFSDIVLKTQELCTREEDCTRLKNALVNLGNVKTWDALVRRAKSGSLKGMNVLLRSVNAESLETLVVSATESFFYQEINAATDLLNSPPPSGFLIRSDEGRQLVNYPLPPKPFNEYHATEQWQELQRLSAMLLHTPFSAKGVITQLSTDANGTQHINLRSDPDAITLWRYFGTGLLMLVLSVVLVANLALMLVKMRKSQQRERDIKQYYDTCFSTRLATPILMEGRAYRMND</sequence>
<evidence type="ECO:0000313" key="10">
    <source>
        <dbReference type="Proteomes" id="UP000825886"/>
    </source>
</evidence>
<proteinExistence type="inferred from homology"/>
<dbReference type="Proteomes" id="UP000825886">
    <property type="component" value="Chromosome"/>
</dbReference>
<comment type="similarity">
    <text evidence="2">Belongs to the IgaA family.</text>
</comment>
<evidence type="ECO:0000256" key="5">
    <source>
        <dbReference type="ARBA" id="ARBA00022692"/>
    </source>
</evidence>
<dbReference type="EMBL" id="CP081864">
    <property type="protein sequence ID" value="QZN95716.1"/>
    <property type="molecule type" value="Genomic_DNA"/>
</dbReference>
<feature type="transmembrane region" description="Helical" evidence="8">
    <location>
        <begin position="224"/>
        <end position="244"/>
    </location>
</feature>
<evidence type="ECO:0000256" key="4">
    <source>
        <dbReference type="ARBA" id="ARBA00022519"/>
    </source>
</evidence>
<dbReference type="RefSeq" id="WP_222158792.1">
    <property type="nucleotide sequence ID" value="NZ_CP081864.1"/>
</dbReference>
<evidence type="ECO:0000256" key="8">
    <source>
        <dbReference type="SAM" id="Phobius"/>
    </source>
</evidence>
<keyword evidence="10" id="KW-1185">Reference proteome</keyword>
<feature type="transmembrane region" description="Helical" evidence="8">
    <location>
        <begin position="339"/>
        <end position="358"/>
    </location>
</feature>
<evidence type="ECO:0000313" key="9">
    <source>
        <dbReference type="EMBL" id="QZN95716.1"/>
    </source>
</evidence>
<keyword evidence="3" id="KW-1003">Cell membrane</keyword>
<gene>
    <name evidence="9" type="ORF">K6K13_21645</name>
</gene>